<organism evidence="4 5">
    <name type="scientific">Jaminaea rosea</name>
    <dbReference type="NCBI Taxonomy" id="1569628"/>
    <lineage>
        <taxon>Eukaryota</taxon>
        <taxon>Fungi</taxon>
        <taxon>Dikarya</taxon>
        <taxon>Basidiomycota</taxon>
        <taxon>Ustilaginomycotina</taxon>
        <taxon>Exobasidiomycetes</taxon>
        <taxon>Microstromatales</taxon>
        <taxon>Microstromatales incertae sedis</taxon>
        <taxon>Jaminaea</taxon>
    </lineage>
</organism>
<dbReference type="GO" id="GO:0016491">
    <property type="term" value="F:oxidoreductase activity"/>
    <property type="evidence" value="ECO:0007669"/>
    <property type="project" value="UniProtKB-KW"/>
</dbReference>
<dbReference type="STRING" id="1569628.A0A316V2N0"/>
<gene>
    <name evidence="4" type="ORF">BDZ90DRAFT_277944</name>
</gene>
<evidence type="ECO:0000256" key="2">
    <source>
        <dbReference type="ARBA" id="ARBA00023002"/>
    </source>
</evidence>
<dbReference type="AlphaFoldDB" id="A0A316V2N0"/>
<evidence type="ECO:0008006" key="6">
    <source>
        <dbReference type="Google" id="ProtNLM"/>
    </source>
</evidence>
<dbReference type="EMBL" id="KZ819663">
    <property type="protein sequence ID" value="PWN29685.1"/>
    <property type="molecule type" value="Genomic_DNA"/>
</dbReference>
<name>A0A316V2N0_9BASI</name>
<reference evidence="4 5" key="1">
    <citation type="journal article" date="2018" name="Mol. Biol. Evol.">
        <title>Broad Genomic Sampling Reveals a Smut Pathogenic Ancestry of the Fungal Clade Ustilaginomycotina.</title>
        <authorList>
            <person name="Kijpornyongpan T."/>
            <person name="Mondo S.J."/>
            <person name="Barry K."/>
            <person name="Sandor L."/>
            <person name="Lee J."/>
            <person name="Lipzen A."/>
            <person name="Pangilinan J."/>
            <person name="LaButti K."/>
            <person name="Hainaut M."/>
            <person name="Henrissat B."/>
            <person name="Grigoriev I.V."/>
            <person name="Spatafora J.W."/>
            <person name="Aime M.C."/>
        </authorList>
    </citation>
    <scope>NUCLEOTIDE SEQUENCE [LARGE SCALE GENOMIC DNA]</scope>
    <source>
        <strain evidence="4 5">MCA 5214</strain>
    </source>
</reference>
<evidence type="ECO:0000256" key="1">
    <source>
        <dbReference type="ARBA" id="ARBA00006484"/>
    </source>
</evidence>
<dbReference type="RefSeq" id="XP_025364297.1">
    <property type="nucleotide sequence ID" value="XM_025509047.1"/>
</dbReference>
<dbReference type="SUPFAM" id="SSF51735">
    <property type="entry name" value="NAD(P)-binding Rossmann-fold domains"/>
    <property type="match status" value="1"/>
</dbReference>
<dbReference type="OrthoDB" id="9876299at2759"/>
<dbReference type="PANTHER" id="PTHR24320:SF148">
    <property type="entry name" value="NAD(P)-BINDING ROSSMANN-FOLD SUPERFAMILY PROTEIN"/>
    <property type="match status" value="1"/>
</dbReference>
<evidence type="ECO:0000313" key="5">
    <source>
        <dbReference type="Proteomes" id="UP000245884"/>
    </source>
</evidence>
<dbReference type="Proteomes" id="UP000245884">
    <property type="component" value="Unassembled WGS sequence"/>
</dbReference>
<feature type="region of interest" description="Disordered" evidence="3">
    <location>
        <begin position="319"/>
        <end position="338"/>
    </location>
</feature>
<proteinExistence type="inferred from homology"/>
<dbReference type="GeneID" id="37030870"/>
<accession>A0A316V2N0</accession>
<dbReference type="Gene3D" id="3.40.50.720">
    <property type="entry name" value="NAD(P)-binding Rossmann-like Domain"/>
    <property type="match status" value="1"/>
</dbReference>
<keyword evidence="5" id="KW-1185">Reference proteome</keyword>
<comment type="similarity">
    <text evidence="1">Belongs to the short-chain dehydrogenases/reductases (SDR) family.</text>
</comment>
<keyword evidence="2" id="KW-0560">Oxidoreductase</keyword>
<evidence type="ECO:0000256" key="3">
    <source>
        <dbReference type="SAM" id="MobiDB-lite"/>
    </source>
</evidence>
<protein>
    <recommendedName>
        <fullName evidence="6">NAD(P)-binding protein</fullName>
    </recommendedName>
</protein>
<evidence type="ECO:0000313" key="4">
    <source>
        <dbReference type="EMBL" id="PWN29685.1"/>
    </source>
</evidence>
<dbReference type="InterPro" id="IPR036291">
    <property type="entry name" value="NAD(P)-bd_dom_sf"/>
</dbReference>
<dbReference type="PANTHER" id="PTHR24320">
    <property type="entry name" value="RETINOL DEHYDROGENASE"/>
    <property type="match status" value="1"/>
</dbReference>
<sequence length="385" mass="41991">MVGSRIVATGCTSGLGLHALWQLIKTAPATLPPPYHIYLLARDPKAAHSLRARDELQALSRALGGEIESDIELREANLSSLSSVRSAAKTISSDIATAQTAAAKHISPGRIDVFLLNAGIAATSKRLVQDRDADLAGEEGLRDDSGRYEETACVNHVSQQLLLAMLLPQLLNREPSRGRPVRVVFTGSALHRKLRTIDDLQTFFDPRREASSSWDMMRSYGASKFLQLLGAQHLVKVIQEGESRGGSSGSIVEVIVVQPGFSPNTGLSRESSLLGRTFMQYVLPRLPFSFITSPEEGGANIAEACYRPLEAFPLVRSADADQDTPSSPWLEEGAPPHHGVRKVLVAKGGEREAPDTRSEDAELARKWWPSVVEREWEAARRGSQM</sequence>